<accession>M8C5F5</accession>
<sequence>MTQRQQRFCSLSFFYARHYPQNVVRCGHQTTVFRMPRSETEATRAALTCWDLLWVGGRLLPKLPPIDALRFFSTDHRGMCVELVG</sequence>
<organism evidence="1">
    <name type="scientific">Aegilops tauschii</name>
    <name type="common">Tausch's goatgrass</name>
    <name type="synonym">Aegilops squarrosa</name>
    <dbReference type="NCBI Taxonomy" id="37682"/>
    <lineage>
        <taxon>Eukaryota</taxon>
        <taxon>Viridiplantae</taxon>
        <taxon>Streptophyta</taxon>
        <taxon>Embryophyta</taxon>
        <taxon>Tracheophyta</taxon>
        <taxon>Spermatophyta</taxon>
        <taxon>Magnoliopsida</taxon>
        <taxon>Liliopsida</taxon>
        <taxon>Poales</taxon>
        <taxon>Poaceae</taxon>
        <taxon>BOP clade</taxon>
        <taxon>Pooideae</taxon>
        <taxon>Triticodae</taxon>
        <taxon>Triticeae</taxon>
        <taxon>Triticinae</taxon>
        <taxon>Aegilops</taxon>
    </lineage>
</organism>
<proteinExistence type="predicted"/>
<protein>
    <submittedName>
        <fullName evidence="1">Uncharacterized protein</fullName>
    </submittedName>
</protein>
<dbReference type="EnsemblPlants" id="EMT10368">
    <property type="protein sequence ID" value="EMT10368"/>
    <property type="gene ID" value="F775_19422"/>
</dbReference>
<reference evidence="1" key="1">
    <citation type="submission" date="2015-06" db="UniProtKB">
        <authorList>
            <consortium name="EnsemblPlants"/>
        </authorList>
    </citation>
    <scope>IDENTIFICATION</scope>
</reference>
<dbReference type="AlphaFoldDB" id="M8C5F5"/>
<name>M8C5F5_AEGTA</name>
<evidence type="ECO:0000313" key="1">
    <source>
        <dbReference type="EnsemblPlants" id="EMT10368"/>
    </source>
</evidence>